<proteinExistence type="inferred from homology"/>
<dbReference type="InterPro" id="IPR013320">
    <property type="entry name" value="ConA-like_dom_sf"/>
</dbReference>
<evidence type="ECO:0000256" key="6">
    <source>
        <dbReference type="RuleBase" id="RU361187"/>
    </source>
</evidence>
<feature type="site" description="Important for catalytic activity, responsible for pKa modulation of the active site Glu and correct orientation of both the proton donor and substrate" evidence="5">
    <location>
        <position position="137"/>
    </location>
</feature>
<name>A0A1N6R5S7_9FIRM</name>
<feature type="active site" description="Proton acceptor" evidence="4">
    <location>
        <position position="30"/>
    </location>
</feature>
<evidence type="ECO:0000259" key="7">
    <source>
        <dbReference type="Pfam" id="PF17851"/>
    </source>
</evidence>
<dbReference type="PANTHER" id="PTHR42812:SF12">
    <property type="entry name" value="BETA-XYLOSIDASE-RELATED"/>
    <property type="match status" value="1"/>
</dbReference>
<dbReference type="EMBL" id="FTNC01000002">
    <property type="protein sequence ID" value="SIQ24183.1"/>
    <property type="molecule type" value="Genomic_DNA"/>
</dbReference>
<dbReference type="OrthoDB" id="9801455at2"/>
<dbReference type="STRING" id="56779.SAMN05421834_102163"/>
<evidence type="ECO:0000313" key="8">
    <source>
        <dbReference type="EMBL" id="SIQ24183.1"/>
    </source>
</evidence>
<dbReference type="PANTHER" id="PTHR42812">
    <property type="entry name" value="BETA-XYLOSIDASE"/>
    <property type="match status" value="1"/>
</dbReference>
<feature type="active site" description="Proton donor" evidence="4">
    <location>
        <position position="195"/>
    </location>
</feature>
<evidence type="ECO:0000256" key="3">
    <source>
        <dbReference type="ARBA" id="ARBA00023295"/>
    </source>
</evidence>
<dbReference type="Gene3D" id="2.115.10.20">
    <property type="entry name" value="Glycosyl hydrolase domain, family 43"/>
    <property type="match status" value="1"/>
</dbReference>
<evidence type="ECO:0000313" key="9">
    <source>
        <dbReference type="Proteomes" id="UP000185669"/>
    </source>
</evidence>
<dbReference type="InterPro" id="IPR006710">
    <property type="entry name" value="Glyco_hydro_43"/>
</dbReference>
<feature type="domain" description="Beta-xylosidase C-terminal Concanavalin A-like" evidence="7">
    <location>
        <begin position="323"/>
        <end position="521"/>
    </location>
</feature>
<dbReference type="Proteomes" id="UP000185669">
    <property type="component" value="Unassembled WGS sequence"/>
</dbReference>
<keyword evidence="2 6" id="KW-0378">Hydrolase</keyword>
<dbReference type="InterPro" id="IPR023296">
    <property type="entry name" value="Glyco_hydro_beta-prop_sf"/>
</dbReference>
<accession>A0A1N6R5S7</accession>
<dbReference type="RefSeq" id="WP_076543833.1">
    <property type="nucleotide sequence ID" value="NZ_FTNC01000002.1"/>
</dbReference>
<organism evidence="8 9">
    <name type="scientific">Halanaerobium kushneri</name>
    <dbReference type="NCBI Taxonomy" id="56779"/>
    <lineage>
        <taxon>Bacteria</taxon>
        <taxon>Bacillati</taxon>
        <taxon>Bacillota</taxon>
        <taxon>Clostridia</taxon>
        <taxon>Halanaerobiales</taxon>
        <taxon>Halanaerobiaceae</taxon>
        <taxon>Halanaerobium</taxon>
    </lineage>
</organism>
<evidence type="ECO:0000256" key="4">
    <source>
        <dbReference type="PIRSR" id="PIRSR606710-1"/>
    </source>
</evidence>
<dbReference type="AlphaFoldDB" id="A0A1N6R5S7"/>
<dbReference type="Pfam" id="PF17851">
    <property type="entry name" value="GH43_C2"/>
    <property type="match status" value="1"/>
</dbReference>
<dbReference type="Gene3D" id="2.60.120.200">
    <property type="match status" value="1"/>
</dbReference>
<sequence>MTVNLKQNVWLADQGNGKYKNPILHADYSDPDLIRVGEDFLMVASSFNCMPGLPILHSKDLVNWEIVNHVYSEFPVADFNKVAHGKNAWAPSIRYHDGKYWVFVGDPDHGIFMSNTEDPFGDWSKPIFVKEGKGLIDTCPFWDDDGNAYLVHAYARSRAGFKNVLNLCRMSNDGTELLDEGTFIFDGEDGHPTTEGPKMYKRNGYYYIFAPAGGVATGWQLVMRSKNIYGPYEKKVVLKQGDTPVNGPHQGGYVELESGESWFVHFQDKNAYGRIVHLQPMSWKNDWPVIGVDKDNDGIGEPVMEYSKPAVNSEAEIKVPATSDDFNDQKLGLQWQWHANPETKWYSLSENNQSLRLYTNNISQEQETVLWYAPSLLLQKFPAPNFSAETKITFDPEVEGEKAGLIVMGEKYSYLSLEKSEKGLKLIQYWGVEREKRSEFKMTKKQIEGQTLYLKVEVREFNEEALCQFSYSIEGEKFKNFGKRFKAVPGRWIGAKLGLFAVNTSKHLTSSFADYDYFAVEELSQ</sequence>
<dbReference type="InterPro" id="IPR051795">
    <property type="entry name" value="Glycosyl_Hydrlase_43"/>
</dbReference>
<evidence type="ECO:0000256" key="5">
    <source>
        <dbReference type="PIRSR" id="PIRSR606710-2"/>
    </source>
</evidence>
<keyword evidence="3 6" id="KW-0326">Glycosidase</keyword>
<dbReference type="GO" id="GO:0005975">
    <property type="term" value="P:carbohydrate metabolic process"/>
    <property type="evidence" value="ECO:0007669"/>
    <property type="project" value="InterPro"/>
</dbReference>
<dbReference type="CDD" id="cd09001">
    <property type="entry name" value="GH43_FsAxh1-like"/>
    <property type="match status" value="1"/>
</dbReference>
<dbReference type="InterPro" id="IPR041542">
    <property type="entry name" value="GH43_C2"/>
</dbReference>
<gene>
    <name evidence="8" type="ORF">SAMN05421834_102163</name>
</gene>
<dbReference type="GO" id="GO:0004553">
    <property type="term" value="F:hydrolase activity, hydrolyzing O-glycosyl compounds"/>
    <property type="evidence" value="ECO:0007669"/>
    <property type="project" value="InterPro"/>
</dbReference>
<reference evidence="9" key="1">
    <citation type="submission" date="2017-01" db="EMBL/GenBank/DDBJ databases">
        <authorList>
            <person name="Varghese N."/>
            <person name="Submissions S."/>
        </authorList>
    </citation>
    <scope>NUCLEOTIDE SEQUENCE [LARGE SCALE GENOMIC DNA]</scope>
    <source>
        <strain evidence="9">ATCC 700103</strain>
    </source>
</reference>
<dbReference type="SUPFAM" id="SSF75005">
    <property type="entry name" value="Arabinanase/levansucrase/invertase"/>
    <property type="match status" value="1"/>
</dbReference>
<evidence type="ECO:0000256" key="1">
    <source>
        <dbReference type="ARBA" id="ARBA00009865"/>
    </source>
</evidence>
<keyword evidence="9" id="KW-1185">Reference proteome</keyword>
<evidence type="ECO:0000256" key="2">
    <source>
        <dbReference type="ARBA" id="ARBA00022801"/>
    </source>
</evidence>
<dbReference type="Pfam" id="PF04616">
    <property type="entry name" value="Glyco_hydro_43"/>
    <property type="match status" value="1"/>
</dbReference>
<dbReference type="SUPFAM" id="SSF49899">
    <property type="entry name" value="Concanavalin A-like lectins/glucanases"/>
    <property type="match status" value="1"/>
</dbReference>
<protein>
    <submittedName>
        <fullName evidence="8">Beta-xylosidase</fullName>
    </submittedName>
</protein>
<comment type="similarity">
    <text evidence="1 6">Belongs to the glycosyl hydrolase 43 family.</text>
</comment>